<dbReference type="GO" id="GO:0071111">
    <property type="term" value="F:cyclic-guanylate-specific phosphodiesterase activity"/>
    <property type="evidence" value="ECO:0007669"/>
    <property type="project" value="InterPro"/>
</dbReference>
<feature type="domain" description="GGDEF" evidence="5">
    <location>
        <begin position="187"/>
        <end position="320"/>
    </location>
</feature>
<keyword evidence="2" id="KW-0175">Coiled coil</keyword>
<accession>A0A1J0AA70</accession>
<dbReference type="InterPro" id="IPR050706">
    <property type="entry name" value="Cyclic-di-GMP_PDE-like"/>
</dbReference>
<dbReference type="KEGG" id="glt:GlitD10_0527"/>
<dbReference type="Gene3D" id="3.40.50.2300">
    <property type="match status" value="1"/>
</dbReference>
<feature type="domain" description="Response regulatory" evidence="3">
    <location>
        <begin position="7"/>
        <end position="123"/>
    </location>
</feature>
<keyword evidence="1" id="KW-0597">Phosphoprotein</keyword>
<feature type="coiled-coil region" evidence="2">
    <location>
        <begin position="125"/>
        <end position="152"/>
    </location>
</feature>
<dbReference type="InterPro" id="IPR000160">
    <property type="entry name" value="GGDEF_dom"/>
</dbReference>
<reference evidence="6 7" key="1">
    <citation type="submission" date="2016-10" db="EMBL/GenBank/DDBJ databases">
        <title>Description of Gloeomargarita lithophora gen. nov., sp. nov., a thylakoid-bearing basal-branching cyanobacterium with intracellular carbonates, and proposal for Gloeomargaritales ord. nov.</title>
        <authorList>
            <person name="Moreira D."/>
            <person name="Tavera R."/>
            <person name="Benzerara K."/>
            <person name="Skouri-Panet F."/>
            <person name="Couradeau E."/>
            <person name="Gerard E."/>
            <person name="Loussert C."/>
            <person name="Novelo E."/>
            <person name="Zivanovic Y."/>
            <person name="Lopez-Garcia P."/>
        </authorList>
    </citation>
    <scope>NUCLEOTIDE SEQUENCE [LARGE SCALE GENOMIC DNA]</scope>
    <source>
        <strain evidence="6 7">D10</strain>
    </source>
</reference>
<dbReference type="SUPFAM" id="SSF141868">
    <property type="entry name" value="EAL domain-like"/>
    <property type="match status" value="1"/>
</dbReference>
<dbReference type="InterPro" id="IPR043128">
    <property type="entry name" value="Rev_trsase/Diguanyl_cyclase"/>
</dbReference>
<dbReference type="STRING" id="1188229.GlitD10_0527"/>
<dbReference type="Gene3D" id="3.20.20.450">
    <property type="entry name" value="EAL domain"/>
    <property type="match status" value="1"/>
</dbReference>
<gene>
    <name evidence="6" type="ORF">GlitD10_0527</name>
</gene>
<dbReference type="InterPro" id="IPR001633">
    <property type="entry name" value="EAL_dom"/>
</dbReference>
<dbReference type="EMBL" id="CP017675">
    <property type="protein sequence ID" value="APB32840.1"/>
    <property type="molecule type" value="Genomic_DNA"/>
</dbReference>
<proteinExistence type="predicted"/>
<dbReference type="InterPro" id="IPR035919">
    <property type="entry name" value="EAL_sf"/>
</dbReference>
<dbReference type="SMART" id="SM00052">
    <property type="entry name" value="EAL"/>
    <property type="match status" value="1"/>
</dbReference>
<dbReference type="GO" id="GO:0000160">
    <property type="term" value="P:phosphorelay signal transduction system"/>
    <property type="evidence" value="ECO:0007669"/>
    <property type="project" value="InterPro"/>
</dbReference>
<dbReference type="PANTHER" id="PTHR33121:SF70">
    <property type="entry name" value="SIGNALING PROTEIN YKOW"/>
    <property type="match status" value="1"/>
</dbReference>
<dbReference type="SMART" id="SM00448">
    <property type="entry name" value="REC"/>
    <property type="match status" value="1"/>
</dbReference>
<dbReference type="PANTHER" id="PTHR33121">
    <property type="entry name" value="CYCLIC DI-GMP PHOSPHODIESTERASE PDEF"/>
    <property type="match status" value="1"/>
</dbReference>
<dbReference type="SMART" id="SM00267">
    <property type="entry name" value="GGDEF"/>
    <property type="match status" value="1"/>
</dbReference>
<dbReference type="PROSITE" id="PS50110">
    <property type="entry name" value="RESPONSE_REGULATORY"/>
    <property type="match status" value="1"/>
</dbReference>
<keyword evidence="7" id="KW-1185">Reference proteome</keyword>
<dbReference type="Pfam" id="PF00072">
    <property type="entry name" value="Response_reg"/>
    <property type="match status" value="1"/>
</dbReference>
<protein>
    <submittedName>
        <fullName evidence="6">Putative diguanylate cyclase/phosphodiesterase</fullName>
    </submittedName>
</protein>
<dbReference type="SUPFAM" id="SSF52172">
    <property type="entry name" value="CheY-like"/>
    <property type="match status" value="1"/>
</dbReference>
<dbReference type="CDD" id="cd19920">
    <property type="entry name" value="REC_PA4781-like"/>
    <property type="match status" value="1"/>
</dbReference>
<evidence type="ECO:0000256" key="2">
    <source>
        <dbReference type="SAM" id="Coils"/>
    </source>
</evidence>
<dbReference type="Proteomes" id="UP000180235">
    <property type="component" value="Chromosome"/>
</dbReference>
<dbReference type="PROSITE" id="PS50887">
    <property type="entry name" value="GGDEF"/>
    <property type="match status" value="1"/>
</dbReference>
<dbReference type="Pfam" id="PF00563">
    <property type="entry name" value="EAL"/>
    <property type="match status" value="1"/>
</dbReference>
<dbReference type="Gene3D" id="3.30.70.270">
    <property type="match status" value="1"/>
</dbReference>
<evidence type="ECO:0000256" key="1">
    <source>
        <dbReference type="PROSITE-ProRule" id="PRU00169"/>
    </source>
</evidence>
<evidence type="ECO:0000259" key="3">
    <source>
        <dbReference type="PROSITE" id="PS50110"/>
    </source>
</evidence>
<name>A0A1J0AA70_9CYAN</name>
<dbReference type="NCBIfam" id="TIGR00254">
    <property type="entry name" value="GGDEF"/>
    <property type="match status" value="1"/>
</dbReference>
<sequence length="594" mass="66235">MPPTPGTILVVDDVLANLSVLATILESQGYEVRQATSGRLALSAIASDPPDLILLDLMMPEMDGFTVCQQLQATPQYQEIPVICITALDEVTDKVRAFACGAVDYIVKPFQAEEVLARVQSHLTLRHLRQALQEANTQLRQWNQELEQRVAARTQALSRLLHTDTLTGLLSRHALCGQLESLLLGEQAFALCILDCDQFSLVNHSLGYGRGDELLCLLSQRLLAQLGEQDVLARLGEDDFALVLVGEYGHDALLDWVERLHQRVRVPFQLGEYELYLSATSGLVLRQPYHQRALELIREADTALQRAKREHRGGSYLFDLQLTQMAQKRLDLEGDLRRGLQQHQFQVYYQPIVDIRTGQIVGVEALTYWHHPQRGLVGPGEFIACAEDTGVIIPLGLQTLECACLQMQEWPSDWWLSVNLSPRQFAYPFLGRDIDLILQRTGFPAQRLHLELTEGALGENVPVVADTLRQLRGRQICLCVDDFGTGYSCLRYLQEFPIHNIKIDRSFVASIAEAGSGGEIAKIIAHLGYSLNLTVTAEGIETAYQQEFLRQLGCPYGQGFYFARPQPPSGIDRLVHAGGCLPTKPGHSAATWPV</sequence>
<organism evidence="6 7">
    <name type="scientific">Gloeomargarita lithophora Alchichica-D10</name>
    <dbReference type="NCBI Taxonomy" id="1188229"/>
    <lineage>
        <taxon>Bacteria</taxon>
        <taxon>Bacillati</taxon>
        <taxon>Cyanobacteriota</taxon>
        <taxon>Cyanophyceae</taxon>
        <taxon>Gloeomargaritales</taxon>
        <taxon>Gloeomargaritaceae</taxon>
        <taxon>Gloeomargarita</taxon>
    </lineage>
</organism>
<feature type="domain" description="EAL" evidence="4">
    <location>
        <begin position="329"/>
        <end position="579"/>
    </location>
</feature>
<dbReference type="PROSITE" id="PS50883">
    <property type="entry name" value="EAL"/>
    <property type="match status" value="1"/>
</dbReference>
<dbReference type="InterPro" id="IPR029787">
    <property type="entry name" value="Nucleotide_cyclase"/>
</dbReference>
<evidence type="ECO:0000259" key="5">
    <source>
        <dbReference type="PROSITE" id="PS50887"/>
    </source>
</evidence>
<dbReference type="AlphaFoldDB" id="A0A1J0AA70"/>
<feature type="modified residue" description="4-aspartylphosphate" evidence="1">
    <location>
        <position position="56"/>
    </location>
</feature>
<dbReference type="InterPro" id="IPR001789">
    <property type="entry name" value="Sig_transdc_resp-reg_receiver"/>
</dbReference>
<evidence type="ECO:0000313" key="7">
    <source>
        <dbReference type="Proteomes" id="UP000180235"/>
    </source>
</evidence>
<dbReference type="SUPFAM" id="SSF55073">
    <property type="entry name" value="Nucleotide cyclase"/>
    <property type="match status" value="1"/>
</dbReference>
<dbReference type="InterPro" id="IPR011006">
    <property type="entry name" value="CheY-like_superfamily"/>
</dbReference>
<dbReference type="CDD" id="cd01948">
    <property type="entry name" value="EAL"/>
    <property type="match status" value="1"/>
</dbReference>
<dbReference type="CDD" id="cd01949">
    <property type="entry name" value="GGDEF"/>
    <property type="match status" value="1"/>
</dbReference>
<dbReference type="RefSeq" id="WP_071453522.1">
    <property type="nucleotide sequence ID" value="NZ_CP017675.1"/>
</dbReference>
<evidence type="ECO:0000313" key="6">
    <source>
        <dbReference type="EMBL" id="APB32840.1"/>
    </source>
</evidence>
<evidence type="ECO:0000259" key="4">
    <source>
        <dbReference type="PROSITE" id="PS50883"/>
    </source>
</evidence>
<dbReference type="Pfam" id="PF00990">
    <property type="entry name" value="GGDEF"/>
    <property type="match status" value="1"/>
</dbReference>